<feature type="chain" id="PRO_5045402873" evidence="1">
    <location>
        <begin position="21"/>
        <end position="295"/>
    </location>
</feature>
<protein>
    <submittedName>
        <fullName evidence="2">Uncharacterized protein</fullName>
    </submittedName>
</protein>
<dbReference type="Proteomes" id="UP001363151">
    <property type="component" value="Unassembled WGS sequence"/>
</dbReference>
<dbReference type="EMBL" id="JBBJCI010000206">
    <property type="protein sequence ID" value="KAK7241067.1"/>
    <property type="molecule type" value="Genomic_DNA"/>
</dbReference>
<feature type="signal peptide" evidence="1">
    <location>
        <begin position="1"/>
        <end position="20"/>
    </location>
</feature>
<reference evidence="2 3" key="1">
    <citation type="submission" date="2024-03" db="EMBL/GenBank/DDBJ databases">
        <title>Aureococcus anophagefferens CCMP1851 and Kratosvirus quantuckense: Draft genome of a second virus-susceptible host strain in the model system.</title>
        <authorList>
            <person name="Chase E."/>
            <person name="Truchon A.R."/>
            <person name="Schepens W."/>
            <person name="Wilhelm S.W."/>
        </authorList>
    </citation>
    <scope>NUCLEOTIDE SEQUENCE [LARGE SCALE GENOMIC DNA]</scope>
    <source>
        <strain evidence="2 3">CCMP1851</strain>
    </source>
</reference>
<evidence type="ECO:0000313" key="2">
    <source>
        <dbReference type="EMBL" id="KAK7241067.1"/>
    </source>
</evidence>
<gene>
    <name evidence="2" type="ORF">SO694_00053037</name>
</gene>
<organism evidence="2 3">
    <name type="scientific">Aureococcus anophagefferens</name>
    <name type="common">Harmful bloom alga</name>
    <dbReference type="NCBI Taxonomy" id="44056"/>
    <lineage>
        <taxon>Eukaryota</taxon>
        <taxon>Sar</taxon>
        <taxon>Stramenopiles</taxon>
        <taxon>Ochrophyta</taxon>
        <taxon>Pelagophyceae</taxon>
        <taxon>Pelagomonadales</taxon>
        <taxon>Pelagomonadaceae</taxon>
        <taxon>Aureococcus</taxon>
    </lineage>
</organism>
<keyword evidence="1" id="KW-0732">Signal</keyword>
<keyword evidence="3" id="KW-1185">Reference proteome</keyword>
<name>A0ABR1FXU5_AURAN</name>
<sequence>MVQCWWCVAWAVSAAAAADGVCWTRNGVASLNATALEGKLAGVWLSATLLRRGDPALRTCLVTDAPAALARRALDATSARAGEAPGLIGLAQAGAMVARRTNGTRAFVGDWLDGFLKYHLYHPGWHGDAIDPSTKHPDRVAGREFGRDQPPLDKLLAAACAAGAARRAWTLGKLPAALNVRKANAQPVLVWGKHVTLHTKQLTTNARPVESRGLSLAADACRVATADAAWRLLAMPESTASRNLAQLPCTATADGLLGAAPYGTAEKGARLVWNMAAEVADLLRERRGGRCVWDG</sequence>
<comment type="caution">
    <text evidence="2">The sequence shown here is derived from an EMBL/GenBank/DDBJ whole genome shotgun (WGS) entry which is preliminary data.</text>
</comment>
<accession>A0ABR1FXU5</accession>
<proteinExistence type="predicted"/>
<evidence type="ECO:0000256" key="1">
    <source>
        <dbReference type="SAM" id="SignalP"/>
    </source>
</evidence>
<evidence type="ECO:0000313" key="3">
    <source>
        <dbReference type="Proteomes" id="UP001363151"/>
    </source>
</evidence>